<dbReference type="InParanoid" id="Q22XZ1"/>
<accession>Q22XZ1</accession>
<evidence type="ECO:0000313" key="10">
    <source>
        <dbReference type="EMBL" id="EAR90233.2"/>
    </source>
</evidence>
<dbReference type="SUPFAM" id="SSF81660">
    <property type="entry name" value="Metal cation-transporting ATPase, ATP-binding domain N"/>
    <property type="match status" value="1"/>
</dbReference>
<dbReference type="GO" id="GO:0005524">
    <property type="term" value="F:ATP binding"/>
    <property type="evidence" value="ECO:0007669"/>
    <property type="project" value="UniProtKB-KW"/>
</dbReference>
<dbReference type="InterPro" id="IPR004014">
    <property type="entry name" value="ATPase_P-typ_cation-transptr_N"/>
</dbReference>
<feature type="transmembrane region" description="Helical" evidence="8">
    <location>
        <begin position="139"/>
        <end position="157"/>
    </location>
</feature>
<dbReference type="InterPro" id="IPR059000">
    <property type="entry name" value="ATPase_P-type_domA"/>
</dbReference>
<feature type="transmembrane region" description="Helical" evidence="8">
    <location>
        <begin position="302"/>
        <end position="324"/>
    </location>
</feature>
<comment type="subcellular location">
    <subcellularLocation>
        <location evidence="1">Cell membrane</location>
        <topology evidence="1">Multi-pass membrane protein</topology>
    </subcellularLocation>
</comment>
<keyword evidence="3 8" id="KW-0812">Transmembrane</keyword>
<dbReference type="OrthoDB" id="116380at2759"/>
<dbReference type="GO" id="GO:1902600">
    <property type="term" value="P:proton transmembrane transport"/>
    <property type="evidence" value="ECO:0007669"/>
    <property type="project" value="TreeGrafter"/>
</dbReference>
<dbReference type="InterPro" id="IPR050510">
    <property type="entry name" value="Cation_transp_ATPase_P-type"/>
</dbReference>
<dbReference type="Gene3D" id="3.40.50.1000">
    <property type="entry name" value="HAD superfamily/HAD-like"/>
    <property type="match status" value="1"/>
</dbReference>
<keyword evidence="11" id="KW-1185">Reference proteome</keyword>
<dbReference type="KEGG" id="tet:TTHERM_00355800"/>
<dbReference type="PRINTS" id="PR00119">
    <property type="entry name" value="CATATPASE"/>
</dbReference>
<dbReference type="Gene3D" id="3.40.1110.10">
    <property type="entry name" value="Calcium-transporting ATPase, cytoplasmic domain N"/>
    <property type="match status" value="1"/>
</dbReference>
<dbReference type="SMART" id="SM00831">
    <property type="entry name" value="Cation_ATPase_N"/>
    <property type="match status" value="1"/>
</dbReference>
<dbReference type="PANTHER" id="PTHR43294">
    <property type="entry name" value="SODIUM/POTASSIUM-TRANSPORTING ATPASE SUBUNIT ALPHA"/>
    <property type="match status" value="1"/>
</dbReference>
<sequence length="1142" mass="131183">MQEANQNQCVRQININQDDGNKDAHTNQYSEQNEDQVLNQINQNSNQNQQNNILDQYVDHKISLEELKIKYNTDFALGLTDEQANILLKKHGENKVLPKKKNIIFLFFRQMKNIYSLSLWLCVVLFLVAQIIQPNSSNIYLTIILAIVIFISAAINFQQHSSREVLKDRLYSQFTAQKVDVIRGGQKKQVDPSQLVVGDIIQIKYGQRIPADIRILSSNGMMVDNYQLTGESEPQYRTVECSHPESFLETSNIAFYSTFCCSGSGEGVVVNTGSNNILSIFEQLEQEEQQAKTSLSIEVNRFTIFIFIVAIFLCLLFFLLAFFYSEFNLSESFVFGISILARSTPLGLICCFSISLSIATNSLHDKQVYVKNPQIIETLGSVSCICTNTTGVLTQNIISVHNLYYKGRVYQSKNMVHLQDGETPQYDIQDPDFKILHQAAVLSCEAQFDTSQLVDKQDIDYLNCPAVGSNTDISIIRFYQYIEDINEFRNRHKIAINPNGTLCKIPFTNQMKCSLIIIEEQQEDSYYTVYVKGSPERILSFCSEIILNGQSSQLNNRWREKINAVISAFYRDGQRTLGLARLHLSNTQFPQGSMINVSSFQNLPFNLQNFQFCGLISFRDPPKQGVLQQVQKLRKAGIKVIMITADHPHESASTAKQLNFIPKDILTNLDLMEINNNLSWFEASQQCKAIVVSGVDIVQYIEQSQEENEDEYYYLRQWISKPYCVFCRVFEKQRKQIVEVCQREGYIVAGIGNNYYDFKMIKQAEVGIFINLSDWERNKYAADIILLDNDFSSVVSCIEEGRKIFDNMKKAIFFLFSSNMAEIIPFLSFIIFQIPLPLSNIYMLILSLCNQFLLAISLAYEEAETDLMTRKPRNKTEHLISNKLITVSCLQTGLIASAAGHLGYLIAFNYFGFPVLSLFGLASITGYRSPQNDFGSYINPLMNNQIDPFYNQDLYNITKFDNCNKPQYQEAISKLKYQINWFKLTEGNFDLRKSLVYCDPESGAFQPNINWSYCDINKQQNWSPLISQTACYSTEALNYAQSVYFVTIIFVQSFNIIACKTRSTSFVKSSYNSLMFQGIAFQTVLAIILQYIPGIQTVFGGRPIIFWLWTSCLSITILLLIYEEIRKYCCRKYKWFYKYCYW</sequence>
<dbReference type="InterPro" id="IPR008250">
    <property type="entry name" value="ATPase_P-typ_transduc_dom_A_sf"/>
</dbReference>
<reference evidence="11" key="1">
    <citation type="journal article" date="2006" name="PLoS Biol.">
        <title>Macronuclear genome sequence of the ciliate Tetrahymena thermophila, a model eukaryote.</title>
        <authorList>
            <person name="Eisen J.A."/>
            <person name="Coyne R.S."/>
            <person name="Wu M."/>
            <person name="Wu D."/>
            <person name="Thiagarajan M."/>
            <person name="Wortman J.R."/>
            <person name="Badger J.H."/>
            <person name="Ren Q."/>
            <person name="Amedeo P."/>
            <person name="Jones K.M."/>
            <person name="Tallon L.J."/>
            <person name="Delcher A.L."/>
            <person name="Salzberg S.L."/>
            <person name="Silva J.C."/>
            <person name="Haas B.J."/>
            <person name="Majoros W.H."/>
            <person name="Farzad M."/>
            <person name="Carlton J.M."/>
            <person name="Smith R.K. Jr."/>
            <person name="Garg J."/>
            <person name="Pearlman R.E."/>
            <person name="Karrer K.M."/>
            <person name="Sun L."/>
            <person name="Manning G."/>
            <person name="Elde N.C."/>
            <person name="Turkewitz A.P."/>
            <person name="Asai D.J."/>
            <person name="Wilkes D.E."/>
            <person name="Wang Y."/>
            <person name="Cai H."/>
            <person name="Collins K."/>
            <person name="Stewart B.A."/>
            <person name="Lee S.R."/>
            <person name="Wilamowska K."/>
            <person name="Weinberg Z."/>
            <person name="Ruzzo W.L."/>
            <person name="Wloga D."/>
            <person name="Gaertig J."/>
            <person name="Frankel J."/>
            <person name="Tsao C.-C."/>
            <person name="Gorovsky M.A."/>
            <person name="Keeling P.J."/>
            <person name="Waller R.F."/>
            <person name="Patron N.J."/>
            <person name="Cherry J.M."/>
            <person name="Stover N.A."/>
            <person name="Krieger C.J."/>
            <person name="del Toro C."/>
            <person name="Ryder H.F."/>
            <person name="Williamson S.C."/>
            <person name="Barbeau R.A."/>
            <person name="Hamilton E.P."/>
            <person name="Orias E."/>
        </authorList>
    </citation>
    <scope>NUCLEOTIDE SEQUENCE [LARGE SCALE GENOMIC DNA]</scope>
    <source>
        <strain evidence="11">SB210</strain>
    </source>
</reference>
<dbReference type="GeneID" id="7837328"/>
<dbReference type="GO" id="GO:1990573">
    <property type="term" value="P:potassium ion import across plasma membrane"/>
    <property type="evidence" value="ECO:0007669"/>
    <property type="project" value="TreeGrafter"/>
</dbReference>
<dbReference type="Pfam" id="PF00690">
    <property type="entry name" value="Cation_ATPase_N"/>
    <property type="match status" value="1"/>
</dbReference>
<feature type="transmembrane region" description="Helical" evidence="8">
    <location>
        <begin position="1104"/>
        <end position="1122"/>
    </location>
</feature>
<feature type="transmembrane region" description="Helical" evidence="8">
    <location>
        <begin position="841"/>
        <end position="863"/>
    </location>
</feature>
<dbReference type="InterPro" id="IPR023298">
    <property type="entry name" value="ATPase_P-typ_TM_dom_sf"/>
</dbReference>
<dbReference type="PRINTS" id="PR00121">
    <property type="entry name" value="NAKATPASE"/>
</dbReference>
<organism evidence="10 11">
    <name type="scientific">Tetrahymena thermophila (strain SB210)</name>
    <dbReference type="NCBI Taxonomy" id="312017"/>
    <lineage>
        <taxon>Eukaryota</taxon>
        <taxon>Sar</taxon>
        <taxon>Alveolata</taxon>
        <taxon>Ciliophora</taxon>
        <taxon>Intramacronucleata</taxon>
        <taxon>Oligohymenophorea</taxon>
        <taxon>Hymenostomatida</taxon>
        <taxon>Tetrahymenina</taxon>
        <taxon>Tetrahymenidae</taxon>
        <taxon>Tetrahymena</taxon>
    </lineage>
</organism>
<dbReference type="AlphaFoldDB" id="Q22XZ1"/>
<dbReference type="GO" id="GO:0036376">
    <property type="term" value="P:sodium ion export across plasma membrane"/>
    <property type="evidence" value="ECO:0007669"/>
    <property type="project" value="TreeGrafter"/>
</dbReference>
<dbReference type="InterPro" id="IPR023299">
    <property type="entry name" value="ATPase_P-typ_cyto_dom_N"/>
</dbReference>
<keyword evidence="6 8" id="KW-1133">Transmembrane helix</keyword>
<dbReference type="NCBIfam" id="TIGR01494">
    <property type="entry name" value="ATPase_P-type"/>
    <property type="match status" value="1"/>
</dbReference>
<keyword evidence="4" id="KW-0547">Nucleotide-binding</keyword>
<keyword evidence="7 8" id="KW-0472">Membrane</keyword>
<evidence type="ECO:0000256" key="1">
    <source>
        <dbReference type="ARBA" id="ARBA00004651"/>
    </source>
</evidence>
<dbReference type="Pfam" id="PF00122">
    <property type="entry name" value="E1-E2_ATPase"/>
    <property type="match status" value="1"/>
</dbReference>
<dbReference type="InterPro" id="IPR001757">
    <property type="entry name" value="P_typ_ATPase"/>
</dbReference>
<dbReference type="InterPro" id="IPR023214">
    <property type="entry name" value="HAD_sf"/>
</dbReference>
<name>Q22XZ1_TETTS</name>
<dbReference type="GO" id="GO:0005886">
    <property type="term" value="C:plasma membrane"/>
    <property type="evidence" value="ECO:0007669"/>
    <property type="project" value="UniProtKB-SubCell"/>
</dbReference>
<dbReference type="Gene3D" id="2.70.150.10">
    <property type="entry name" value="Calcium-transporting ATPase, cytoplasmic transduction domain A"/>
    <property type="match status" value="1"/>
</dbReference>
<keyword evidence="5" id="KW-0067">ATP-binding</keyword>
<dbReference type="STRING" id="312017.Q22XZ1"/>
<evidence type="ECO:0000259" key="9">
    <source>
        <dbReference type="SMART" id="SM00831"/>
    </source>
</evidence>
<protein>
    <submittedName>
        <fullName evidence="10">Na,H/K antiporter P-type ATPase, alpha subunit family protein</fullName>
    </submittedName>
</protein>
<gene>
    <name evidence="10" type="ORF">TTHERM_00355800</name>
</gene>
<dbReference type="SUPFAM" id="SSF81653">
    <property type="entry name" value="Calcium ATPase, transduction domain A"/>
    <property type="match status" value="1"/>
</dbReference>
<dbReference type="Pfam" id="PF00689">
    <property type="entry name" value="Cation_ATPase_C"/>
    <property type="match status" value="1"/>
</dbReference>
<feature type="domain" description="Cation-transporting P-type ATPase N-terminal" evidence="9">
    <location>
        <begin position="58"/>
        <end position="131"/>
    </location>
</feature>
<feature type="transmembrane region" description="Helical" evidence="8">
    <location>
        <begin position="114"/>
        <end position="133"/>
    </location>
</feature>
<evidence type="ECO:0000256" key="2">
    <source>
        <dbReference type="ARBA" id="ARBA00022475"/>
    </source>
</evidence>
<dbReference type="PANTHER" id="PTHR43294:SF21">
    <property type="entry name" value="CATION TRANSPORTING ATPASE"/>
    <property type="match status" value="1"/>
</dbReference>
<proteinExistence type="predicted"/>
<dbReference type="GO" id="GO:0005391">
    <property type="term" value="F:P-type sodium:potassium-exchanging transporter activity"/>
    <property type="evidence" value="ECO:0007669"/>
    <property type="project" value="TreeGrafter"/>
</dbReference>
<dbReference type="InterPro" id="IPR036412">
    <property type="entry name" value="HAD-like_sf"/>
</dbReference>
<keyword evidence="2" id="KW-1003">Cell membrane</keyword>
<feature type="transmembrane region" description="Helical" evidence="8">
    <location>
        <begin position="1042"/>
        <end position="1059"/>
    </location>
</feature>
<dbReference type="HOGENOM" id="CLU_002360_4_1_1"/>
<evidence type="ECO:0000256" key="3">
    <source>
        <dbReference type="ARBA" id="ARBA00022692"/>
    </source>
</evidence>
<dbReference type="Proteomes" id="UP000009168">
    <property type="component" value="Unassembled WGS sequence"/>
</dbReference>
<dbReference type="eggNOG" id="KOG0203">
    <property type="taxonomic scope" value="Eukaryota"/>
</dbReference>
<feature type="transmembrane region" description="Helical" evidence="8">
    <location>
        <begin position="344"/>
        <end position="363"/>
    </location>
</feature>
<feature type="transmembrane region" description="Helical" evidence="8">
    <location>
        <begin position="812"/>
        <end position="835"/>
    </location>
</feature>
<dbReference type="SUPFAM" id="SSF81665">
    <property type="entry name" value="Calcium ATPase, transmembrane domain M"/>
    <property type="match status" value="1"/>
</dbReference>
<dbReference type="GO" id="GO:0016887">
    <property type="term" value="F:ATP hydrolysis activity"/>
    <property type="evidence" value="ECO:0007669"/>
    <property type="project" value="InterPro"/>
</dbReference>
<feature type="transmembrane region" description="Helical" evidence="8">
    <location>
        <begin position="1071"/>
        <end position="1092"/>
    </location>
</feature>
<evidence type="ECO:0000256" key="6">
    <source>
        <dbReference type="ARBA" id="ARBA00022989"/>
    </source>
</evidence>
<dbReference type="GO" id="GO:0030007">
    <property type="term" value="P:intracellular potassium ion homeostasis"/>
    <property type="evidence" value="ECO:0007669"/>
    <property type="project" value="TreeGrafter"/>
</dbReference>
<evidence type="ECO:0000256" key="5">
    <source>
        <dbReference type="ARBA" id="ARBA00022840"/>
    </source>
</evidence>
<evidence type="ECO:0000256" key="8">
    <source>
        <dbReference type="SAM" id="Phobius"/>
    </source>
</evidence>
<evidence type="ECO:0000256" key="7">
    <source>
        <dbReference type="ARBA" id="ARBA00023136"/>
    </source>
</evidence>
<dbReference type="EMBL" id="GG662749">
    <property type="protein sequence ID" value="EAR90233.2"/>
    <property type="molecule type" value="Genomic_DNA"/>
</dbReference>
<evidence type="ECO:0000256" key="4">
    <source>
        <dbReference type="ARBA" id="ARBA00022741"/>
    </source>
</evidence>
<dbReference type="Gene3D" id="1.20.1110.10">
    <property type="entry name" value="Calcium-transporting ATPase, transmembrane domain"/>
    <property type="match status" value="2"/>
</dbReference>
<dbReference type="InterPro" id="IPR006068">
    <property type="entry name" value="ATPase_P-typ_cation-transptr_C"/>
</dbReference>
<dbReference type="SUPFAM" id="SSF56784">
    <property type="entry name" value="HAD-like"/>
    <property type="match status" value="1"/>
</dbReference>
<dbReference type="Pfam" id="PF13246">
    <property type="entry name" value="Cation_ATPase"/>
    <property type="match status" value="1"/>
</dbReference>
<evidence type="ECO:0000313" key="11">
    <source>
        <dbReference type="Proteomes" id="UP000009168"/>
    </source>
</evidence>
<dbReference type="GO" id="GO:0006883">
    <property type="term" value="P:intracellular sodium ion homeostasis"/>
    <property type="evidence" value="ECO:0007669"/>
    <property type="project" value="TreeGrafter"/>
</dbReference>
<dbReference type="RefSeq" id="XP_001010478.2">
    <property type="nucleotide sequence ID" value="XM_001010478.2"/>
</dbReference>